<dbReference type="PANTHER" id="PTHR30399">
    <property type="entry name" value="UNCHARACTERIZED PROTEIN YGJP"/>
    <property type="match status" value="1"/>
</dbReference>
<feature type="domain" description="YgjP-like metallopeptidase" evidence="1">
    <location>
        <begin position="80"/>
        <end position="195"/>
    </location>
</feature>
<evidence type="ECO:0000313" key="3">
    <source>
        <dbReference type="Proteomes" id="UP000886723"/>
    </source>
</evidence>
<dbReference type="PANTHER" id="PTHR30399:SF1">
    <property type="entry name" value="UTP PYROPHOSPHATASE"/>
    <property type="match status" value="1"/>
</dbReference>
<dbReference type="CDD" id="cd07344">
    <property type="entry name" value="M48_yhfN_like"/>
    <property type="match status" value="1"/>
</dbReference>
<evidence type="ECO:0000259" key="1">
    <source>
        <dbReference type="Pfam" id="PF01863"/>
    </source>
</evidence>
<reference evidence="2" key="2">
    <citation type="journal article" date="2021" name="PeerJ">
        <title>Extensive microbial diversity within the chicken gut microbiome revealed by metagenomics and culture.</title>
        <authorList>
            <person name="Gilroy R."/>
            <person name="Ravi A."/>
            <person name="Getino M."/>
            <person name="Pursley I."/>
            <person name="Horton D.L."/>
            <person name="Alikhan N.F."/>
            <person name="Baker D."/>
            <person name="Gharbi K."/>
            <person name="Hall N."/>
            <person name="Watson M."/>
            <person name="Adriaenssens E.M."/>
            <person name="Foster-Nyarko E."/>
            <person name="Jarju S."/>
            <person name="Secka A."/>
            <person name="Antonio M."/>
            <person name="Oren A."/>
            <person name="Chaudhuri R.R."/>
            <person name="La Ragione R."/>
            <person name="Hildebrand F."/>
            <person name="Pallen M.J."/>
        </authorList>
    </citation>
    <scope>NUCLEOTIDE SEQUENCE</scope>
    <source>
        <strain evidence="2">ChiBcec2-4451</strain>
    </source>
</reference>
<organism evidence="2 3">
    <name type="scientific">Candidatus Pullilachnospira stercoravium</name>
    <dbReference type="NCBI Taxonomy" id="2840913"/>
    <lineage>
        <taxon>Bacteria</taxon>
        <taxon>Bacillati</taxon>
        <taxon>Bacillota</taxon>
        <taxon>Clostridia</taxon>
        <taxon>Lachnospirales</taxon>
        <taxon>Lachnospiraceae</taxon>
        <taxon>Lachnospiraceae incertae sedis</taxon>
        <taxon>Candidatus Pullilachnospira</taxon>
    </lineage>
</organism>
<reference evidence="2" key="1">
    <citation type="submission" date="2020-10" db="EMBL/GenBank/DDBJ databases">
        <authorList>
            <person name="Gilroy R."/>
        </authorList>
    </citation>
    <scope>NUCLEOTIDE SEQUENCE</scope>
    <source>
        <strain evidence="2">ChiBcec2-4451</strain>
    </source>
</reference>
<dbReference type="Pfam" id="PF01863">
    <property type="entry name" value="YgjP-like"/>
    <property type="match status" value="1"/>
</dbReference>
<protein>
    <submittedName>
        <fullName evidence="2">M48 family metallopeptidase</fullName>
    </submittedName>
</protein>
<gene>
    <name evidence="2" type="ORF">IAA63_11965</name>
</gene>
<proteinExistence type="predicted"/>
<accession>A0A9D1NXJ4</accession>
<evidence type="ECO:0000313" key="2">
    <source>
        <dbReference type="EMBL" id="HIV13839.1"/>
    </source>
</evidence>
<dbReference type="Gene3D" id="3.30.2010.10">
    <property type="entry name" value="Metalloproteases ('zincins'), catalytic domain"/>
    <property type="match status" value="1"/>
</dbReference>
<comment type="caution">
    <text evidence="2">The sequence shown here is derived from an EMBL/GenBank/DDBJ whole genome shotgun (WGS) entry which is preliminary data.</text>
</comment>
<dbReference type="Proteomes" id="UP000886723">
    <property type="component" value="Unassembled WGS sequence"/>
</dbReference>
<dbReference type="InterPro" id="IPR002725">
    <property type="entry name" value="YgjP-like_metallopeptidase"/>
</dbReference>
<dbReference type="InterPro" id="IPR053136">
    <property type="entry name" value="UTP_pyrophosphatase-like"/>
</dbReference>
<name>A0A9D1NXJ4_9FIRM</name>
<dbReference type="AlphaFoldDB" id="A0A9D1NXJ4"/>
<dbReference type="EMBL" id="DVON01000253">
    <property type="protein sequence ID" value="HIV13839.1"/>
    <property type="molecule type" value="Genomic_DNA"/>
</dbReference>
<sequence length="197" mass="23641">MTVKKDRKNQVWIQVNGEKIRIEKKKIKNMYLRISPSDGEIRVSAPEGISLKTVEGFVRKKWDWIGNTREKLKEISAEKSKDRPLTEEEKKAQKEEYRSLLLRILPEVIQKCEKITGLHAREWRLRDMKTRWGSCNIQKKRIWLNLQLAAYPRECLEYVVIHELVHLLVPGHGKEFWAYMDQFFPEWKRVRKELNGR</sequence>